<comment type="caution">
    <text evidence="2">The sequence shown here is derived from an EMBL/GenBank/DDBJ whole genome shotgun (WGS) entry which is preliminary data.</text>
</comment>
<gene>
    <name evidence="2" type="ORF">CfE428DRAFT_4576</name>
</gene>
<dbReference type="PROSITE" id="PS51502">
    <property type="entry name" value="S_R_A_B_BARREL"/>
    <property type="match status" value="1"/>
</dbReference>
<dbReference type="InParanoid" id="B4D6N6"/>
<dbReference type="InterPro" id="IPR013097">
    <property type="entry name" value="Dabb"/>
</dbReference>
<proteinExistence type="predicted"/>
<dbReference type="eggNOG" id="ENOG5033F3U">
    <property type="taxonomic scope" value="Bacteria"/>
</dbReference>
<dbReference type="RefSeq" id="WP_006981897.1">
    <property type="nucleotide sequence ID" value="NZ_ABVL01000016.1"/>
</dbReference>
<accession>B4D6N6</accession>
<dbReference type="InterPro" id="IPR011008">
    <property type="entry name" value="Dimeric_a/b-barrel"/>
</dbReference>
<sequence length="105" mass="11957">MVHTVTLYKLQPEVGPAKLEQLMFSTRMTLLKIPEILSVKCGKNIDTKSEWPFFIALDFESLEKKAMVHDEAIYMKFVADVIKPNTVAALSLDYEMEPGKSVKYS</sequence>
<evidence type="ECO:0000313" key="2">
    <source>
        <dbReference type="EMBL" id="EDY17837.1"/>
    </source>
</evidence>
<reference evidence="2 3" key="1">
    <citation type="journal article" date="2011" name="J. Bacteriol.">
        <title>Genome sequence of Chthoniobacter flavus Ellin428, an aerobic heterotrophic soil bacterium.</title>
        <authorList>
            <person name="Kant R."/>
            <person name="van Passel M.W."/>
            <person name="Palva A."/>
            <person name="Lucas S."/>
            <person name="Lapidus A."/>
            <person name="Glavina Del Rio T."/>
            <person name="Dalin E."/>
            <person name="Tice H."/>
            <person name="Bruce D."/>
            <person name="Goodwin L."/>
            <person name="Pitluck S."/>
            <person name="Larimer F.W."/>
            <person name="Land M.L."/>
            <person name="Hauser L."/>
            <person name="Sangwan P."/>
            <person name="de Vos W.M."/>
            <person name="Janssen P.H."/>
            <person name="Smidt H."/>
        </authorList>
    </citation>
    <scope>NUCLEOTIDE SEQUENCE [LARGE SCALE GENOMIC DNA]</scope>
    <source>
        <strain evidence="2 3">Ellin428</strain>
    </source>
</reference>
<feature type="domain" description="Stress-response A/B barrel" evidence="1">
    <location>
        <begin position="2"/>
        <end position="94"/>
    </location>
</feature>
<dbReference type="SUPFAM" id="SSF54909">
    <property type="entry name" value="Dimeric alpha+beta barrel"/>
    <property type="match status" value="1"/>
</dbReference>
<dbReference type="Gene3D" id="3.30.70.100">
    <property type="match status" value="1"/>
</dbReference>
<dbReference type="STRING" id="497964.CfE428DRAFT_4576"/>
<keyword evidence="3" id="KW-1185">Reference proteome</keyword>
<dbReference type="AlphaFoldDB" id="B4D6N6"/>
<name>B4D6N6_9BACT</name>
<evidence type="ECO:0000259" key="1">
    <source>
        <dbReference type="PROSITE" id="PS51502"/>
    </source>
</evidence>
<protein>
    <recommendedName>
        <fullName evidence="1">Stress-response A/B barrel domain-containing protein</fullName>
    </recommendedName>
</protein>
<dbReference type="EMBL" id="ABVL01000016">
    <property type="protein sequence ID" value="EDY17837.1"/>
    <property type="molecule type" value="Genomic_DNA"/>
</dbReference>
<dbReference type="Pfam" id="PF07876">
    <property type="entry name" value="Dabb"/>
    <property type="match status" value="1"/>
</dbReference>
<organism evidence="2 3">
    <name type="scientific">Chthoniobacter flavus Ellin428</name>
    <dbReference type="NCBI Taxonomy" id="497964"/>
    <lineage>
        <taxon>Bacteria</taxon>
        <taxon>Pseudomonadati</taxon>
        <taxon>Verrucomicrobiota</taxon>
        <taxon>Spartobacteria</taxon>
        <taxon>Chthoniobacterales</taxon>
        <taxon>Chthoniobacteraceae</taxon>
        <taxon>Chthoniobacter</taxon>
    </lineage>
</organism>
<dbReference type="Proteomes" id="UP000005824">
    <property type="component" value="Unassembled WGS sequence"/>
</dbReference>
<evidence type="ECO:0000313" key="3">
    <source>
        <dbReference type="Proteomes" id="UP000005824"/>
    </source>
</evidence>